<accession>A0A1E3QKU6</accession>
<evidence type="ECO:0000313" key="1">
    <source>
        <dbReference type="EMBL" id="ODQ77712.1"/>
    </source>
</evidence>
<dbReference type="GeneID" id="30147757"/>
<keyword evidence="2" id="KW-1185">Reference proteome</keyword>
<protein>
    <submittedName>
        <fullName evidence="1">Uncharacterized protein</fullName>
    </submittedName>
</protein>
<evidence type="ECO:0000313" key="2">
    <source>
        <dbReference type="Proteomes" id="UP000094336"/>
    </source>
</evidence>
<dbReference type="AlphaFoldDB" id="A0A1E3QKU6"/>
<organism evidence="1 2">
    <name type="scientific">Babjeviella inositovora NRRL Y-12698</name>
    <dbReference type="NCBI Taxonomy" id="984486"/>
    <lineage>
        <taxon>Eukaryota</taxon>
        <taxon>Fungi</taxon>
        <taxon>Dikarya</taxon>
        <taxon>Ascomycota</taxon>
        <taxon>Saccharomycotina</taxon>
        <taxon>Pichiomycetes</taxon>
        <taxon>Serinales incertae sedis</taxon>
        <taxon>Babjeviella</taxon>
    </lineage>
</organism>
<dbReference type="RefSeq" id="XP_018983040.1">
    <property type="nucleotide sequence ID" value="XM_019129904.1"/>
</dbReference>
<reference evidence="2" key="1">
    <citation type="submission" date="2016-05" db="EMBL/GenBank/DDBJ databases">
        <title>Comparative genomics of biotechnologically important yeasts.</title>
        <authorList>
            <consortium name="DOE Joint Genome Institute"/>
            <person name="Riley R."/>
            <person name="Haridas S."/>
            <person name="Wolfe K.H."/>
            <person name="Lopes M.R."/>
            <person name="Hittinger C.T."/>
            <person name="Goker M."/>
            <person name="Salamov A."/>
            <person name="Wisecaver J."/>
            <person name="Long T.M."/>
            <person name="Aerts A.L."/>
            <person name="Barry K."/>
            <person name="Choi C."/>
            <person name="Clum A."/>
            <person name="Coughlan A.Y."/>
            <person name="Deshpande S."/>
            <person name="Douglass A.P."/>
            <person name="Hanson S.J."/>
            <person name="Klenk H.-P."/>
            <person name="Labutti K."/>
            <person name="Lapidus A."/>
            <person name="Lindquist E."/>
            <person name="Lipzen A."/>
            <person name="Meier-Kolthoff J.P."/>
            <person name="Ohm R.A."/>
            <person name="Otillar R.P."/>
            <person name="Pangilinan J."/>
            <person name="Peng Y."/>
            <person name="Rokas A."/>
            <person name="Rosa C.A."/>
            <person name="Scheuner C."/>
            <person name="Sibirny A.A."/>
            <person name="Slot J.C."/>
            <person name="Stielow J.B."/>
            <person name="Sun H."/>
            <person name="Kurtzman C.P."/>
            <person name="Blackwell M."/>
            <person name="Grigoriev I.V."/>
            <person name="Jeffries T.W."/>
        </authorList>
    </citation>
    <scope>NUCLEOTIDE SEQUENCE [LARGE SCALE GENOMIC DNA]</scope>
    <source>
        <strain evidence="2">NRRL Y-12698</strain>
    </source>
</reference>
<proteinExistence type="predicted"/>
<name>A0A1E3QKU6_9ASCO</name>
<dbReference type="EMBL" id="KV454439">
    <property type="protein sequence ID" value="ODQ77712.1"/>
    <property type="molecule type" value="Genomic_DNA"/>
</dbReference>
<gene>
    <name evidence="1" type="ORF">BABINDRAFT_163419</name>
</gene>
<dbReference type="Proteomes" id="UP000094336">
    <property type="component" value="Unassembled WGS sequence"/>
</dbReference>
<sequence>MILKITLVAALRHITLHHRSTEAVLARLDHRCYTLRMFDVSAASSEAVLHPDYVCSGTSVIVNDQLGKF</sequence>